<feature type="transmembrane region" description="Helical" evidence="1">
    <location>
        <begin position="35"/>
        <end position="55"/>
    </location>
</feature>
<keyword evidence="1" id="KW-0472">Membrane</keyword>
<protein>
    <submittedName>
        <fullName evidence="2">AzlD domain-containing protein</fullName>
    </submittedName>
</protein>
<feature type="transmembrane region" description="Helical" evidence="1">
    <location>
        <begin position="76"/>
        <end position="96"/>
    </location>
</feature>
<proteinExistence type="predicted"/>
<keyword evidence="1" id="KW-1133">Transmembrane helix</keyword>
<sequence length="99" mass="9780">MTWGVIAGCAIVTALIKGSGPFALGGRPLPARITGIVLLLAPALLAALVVTQTLAHGRHLEVGANTAGVAVAAIAAWRRASILVVVGLAAVVTAGLRAL</sequence>
<dbReference type="Pfam" id="PF05437">
    <property type="entry name" value="AzlD"/>
    <property type="match status" value="1"/>
</dbReference>
<keyword evidence="3" id="KW-1185">Reference proteome</keyword>
<reference evidence="2 3" key="1">
    <citation type="submission" date="2022-06" db="EMBL/GenBank/DDBJ databases">
        <title>Paraconexibacter antarcticus.</title>
        <authorList>
            <person name="Kim C.S."/>
        </authorList>
    </citation>
    <scope>NUCLEOTIDE SEQUENCE [LARGE SCALE GENOMIC DNA]</scope>
    <source>
        <strain evidence="2 3">02-257</strain>
    </source>
</reference>
<accession>A0ABY5DZV2</accession>
<name>A0ABY5DZV2_9ACTN</name>
<evidence type="ECO:0000313" key="2">
    <source>
        <dbReference type="EMBL" id="UTI66367.1"/>
    </source>
</evidence>
<dbReference type="RefSeq" id="WP_254573038.1">
    <property type="nucleotide sequence ID" value="NZ_CP098502.1"/>
</dbReference>
<dbReference type="EMBL" id="CP098502">
    <property type="protein sequence ID" value="UTI66367.1"/>
    <property type="molecule type" value="Genomic_DNA"/>
</dbReference>
<keyword evidence="1" id="KW-0812">Transmembrane</keyword>
<evidence type="ECO:0000313" key="3">
    <source>
        <dbReference type="Proteomes" id="UP001056035"/>
    </source>
</evidence>
<dbReference type="Proteomes" id="UP001056035">
    <property type="component" value="Chromosome"/>
</dbReference>
<dbReference type="InterPro" id="IPR008407">
    <property type="entry name" value="Brnchd-chn_aa_trnsp_AzlD"/>
</dbReference>
<organism evidence="2 3">
    <name type="scientific">Paraconexibacter antarcticus</name>
    <dbReference type="NCBI Taxonomy" id="2949664"/>
    <lineage>
        <taxon>Bacteria</taxon>
        <taxon>Bacillati</taxon>
        <taxon>Actinomycetota</taxon>
        <taxon>Thermoleophilia</taxon>
        <taxon>Solirubrobacterales</taxon>
        <taxon>Paraconexibacteraceae</taxon>
        <taxon>Paraconexibacter</taxon>
    </lineage>
</organism>
<gene>
    <name evidence="2" type="ORF">NBH00_09190</name>
</gene>
<evidence type="ECO:0000256" key="1">
    <source>
        <dbReference type="SAM" id="Phobius"/>
    </source>
</evidence>